<keyword evidence="3" id="KW-1185">Reference proteome</keyword>
<evidence type="ECO:0000256" key="1">
    <source>
        <dbReference type="SAM" id="MobiDB-lite"/>
    </source>
</evidence>
<dbReference type="Proteomes" id="UP000008311">
    <property type="component" value="Unassembled WGS sequence"/>
</dbReference>
<feature type="compositionally biased region" description="Basic and acidic residues" evidence="1">
    <location>
        <begin position="25"/>
        <end position="40"/>
    </location>
</feature>
<feature type="compositionally biased region" description="Basic and acidic residues" evidence="1">
    <location>
        <begin position="62"/>
        <end position="76"/>
    </location>
</feature>
<proteinExistence type="predicted"/>
<feature type="region of interest" description="Disordered" evidence="1">
    <location>
        <begin position="1"/>
        <end position="93"/>
    </location>
</feature>
<protein>
    <submittedName>
        <fullName evidence="2">Uncharacterized protein</fullName>
    </submittedName>
</protein>
<accession>B9SR00</accession>
<name>B9SR00_RICCO</name>
<feature type="compositionally biased region" description="Basic and acidic residues" evidence="1">
    <location>
        <begin position="83"/>
        <end position="93"/>
    </location>
</feature>
<gene>
    <name evidence="2" type="ORF">RCOM_0615670</name>
</gene>
<dbReference type="EMBL" id="EQ974092">
    <property type="protein sequence ID" value="EEF33961.1"/>
    <property type="molecule type" value="Genomic_DNA"/>
</dbReference>
<reference evidence="3" key="1">
    <citation type="journal article" date="2010" name="Nat. Biotechnol.">
        <title>Draft genome sequence of the oilseed species Ricinus communis.</title>
        <authorList>
            <person name="Chan A.P."/>
            <person name="Crabtree J."/>
            <person name="Zhao Q."/>
            <person name="Lorenzi H."/>
            <person name="Orvis J."/>
            <person name="Puiu D."/>
            <person name="Melake-Berhan A."/>
            <person name="Jones K.M."/>
            <person name="Redman J."/>
            <person name="Chen G."/>
            <person name="Cahoon E.B."/>
            <person name="Gedil M."/>
            <person name="Stanke M."/>
            <person name="Haas B.J."/>
            <person name="Wortman J.R."/>
            <person name="Fraser-Liggett C.M."/>
            <person name="Ravel J."/>
            <person name="Rabinowicz P.D."/>
        </authorList>
    </citation>
    <scope>NUCLEOTIDE SEQUENCE [LARGE SCALE GENOMIC DNA]</scope>
    <source>
        <strain evidence="3">cv. Hale</strain>
    </source>
</reference>
<dbReference type="AlphaFoldDB" id="B9SR00"/>
<dbReference type="InParanoid" id="B9SR00"/>
<evidence type="ECO:0000313" key="3">
    <source>
        <dbReference type="Proteomes" id="UP000008311"/>
    </source>
</evidence>
<evidence type="ECO:0000313" key="2">
    <source>
        <dbReference type="EMBL" id="EEF33961.1"/>
    </source>
</evidence>
<sequence length="93" mass="10557">MADHHQHGNGSDQSAEQGCSGTELDILHFLKKKDQEKPAEDPAIPRIEKNKEENPSLTQQLHRSDHSDSKCAENHELKRKRRDSGMIKEKMSG</sequence>
<feature type="compositionally biased region" description="Polar residues" evidence="1">
    <location>
        <begin position="8"/>
        <end position="20"/>
    </location>
</feature>
<organism evidence="2 3">
    <name type="scientific">Ricinus communis</name>
    <name type="common">Castor bean</name>
    <dbReference type="NCBI Taxonomy" id="3988"/>
    <lineage>
        <taxon>Eukaryota</taxon>
        <taxon>Viridiplantae</taxon>
        <taxon>Streptophyta</taxon>
        <taxon>Embryophyta</taxon>
        <taxon>Tracheophyta</taxon>
        <taxon>Spermatophyta</taxon>
        <taxon>Magnoliopsida</taxon>
        <taxon>eudicotyledons</taxon>
        <taxon>Gunneridae</taxon>
        <taxon>Pentapetalae</taxon>
        <taxon>rosids</taxon>
        <taxon>fabids</taxon>
        <taxon>Malpighiales</taxon>
        <taxon>Euphorbiaceae</taxon>
        <taxon>Acalyphoideae</taxon>
        <taxon>Acalypheae</taxon>
        <taxon>Ricinus</taxon>
    </lineage>
</organism>